<protein>
    <submittedName>
        <fullName evidence="3">Type II secretion system protein A</fullName>
    </submittedName>
</protein>
<dbReference type="EMBL" id="RJVI01000001">
    <property type="protein sequence ID" value="ROR34115.1"/>
    <property type="molecule type" value="Genomic_DNA"/>
</dbReference>
<dbReference type="InterPro" id="IPR027417">
    <property type="entry name" value="P-loop_NTPase"/>
</dbReference>
<reference evidence="3 4" key="1">
    <citation type="submission" date="2018-11" db="EMBL/GenBank/DDBJ databases">
        <title>Genomic Encyclopedia of Type Strains, Phase IV (KMG-IV): sequencing the most valuable type-strain genomes for metagenomic binning, comparative biology and taxonomic classification.</title>
        <authorList>
            <person name="Goeker M."/>
        </authorList>
    </citation>
    <scope>NUCLEOTIDE SEQUENCE [LARGE SCALE GENOMIC DNA]</scope>
    <source>
        <strain evidence="3 4">DSM 100275</strain>
    </source>
</reference>
<feature type="compositionally biased region" description="Pro residues" evidence="1">
    <location>
        <begin position="302"/>
        <end position="323"/>
    </location>
</feature>
<dbReference type="InterPro" id="IPR052026">
    <property type="entry name" value="ExeA_AAA_ATPase_DNA-bind"/>
</dbReference>
<keyword evidence="4" id="KW-1185">Reference proteome</keyword>
<dbReference type="RefSeq" id="WP_123399020.1">
    <property type="nucleotide sequence ID" value="NZ_RJVI01000001.1"/>
</dbReference>
<evidence type="ECO:0000313" key="3">
    <source>
        <dbReference type="EMBL" id="ROR34115.1"/>
    </source>
</evidence>
<dbReference type="InterPro" id="IPR007730">
    <property type="entry name" value="SPOR-like_dom"/>
</dbReference>
<dbReference type="InterPro" id="IPR049945">
    <property type="entry name" value="AAA_22"/>
</dbReference>
<feature type="compositionally biased region" description="Pro residues" evidence="1">
    <location>
        <begin position="344"/>
        <end position="355"/>
    </location>
</feature>
<sequence length="477" mass="48549">MKGAAAFYLPDGLRQRLDLAYHLLQHGRACLHVAGPAGSGRSTFVALLAGRGEAAGWCVVRLGGGEGEGRAAALGRLARALGISEDGGEAALRRAVEARLEALGQGRGVVLVVLDDAHAAPRETVDLLLALYRSPRAGALRLVLAGPPELVADGVPGVAGALEAAVTHTVELLPWGEEEVRGYLAHRLGRDPEEALVRRALRRGGGMPGRIEAMLGGSDEERKGGRGPAALPRRVWLLAGGGVLVAAALVLTLVGGDEEQAGTRPLPVPPQPAAPRAEPPAAEPPARADREPPGPVPTEAAGPPPTAEVGPPPSAGAEPPPPIEGAAGAPPGAKATAGPAAAEAPPPAAGEPPAAPAEGAQATAAAPAEQAPPPAGGQVHDEAWVLARPAGHYTLQLAGARAREALLREAARLGGAAPAAVVRLRRAGADWYVLLYGEFRDHAAAVQARARLPQRLRAAGPWPRRFGELQAAIRAAR</sequence>
<dbReference type="Proteomes" id="UP000276634">
    <property type="component" value="Unassembled WGS sequence"/>
</dbReference>
<dbReference type="GO" id="GO:0016887">
    <property type="term" value="F:ATP hydrolysis activity"/>
    <property type="evidence" value="ECO:0007669"/>
    <property type="project" value="InterPro"/>
</dbReference>
<feature type="compositionally biased region" description="Low complexity" evidence="1">
    <location>
        <begin position="356"/>
        <end position="369"/>
    </location>
</feature>
<dbReference type="PANTHER" id="PTHR35894:SF1">
    <property type="entry name" value="PHOSPHORIBULOKINASE _ URIDINE KINASE FAMILY"/>
    <property type="match status" value="1"/>
</dbReference>
<evidence type="ECO:0000313" key="4">
    <source>
        <dbReference type="Proteomes" id="UP000276634"/>
    </source>
</evidence>
<dbReference type="PROSITE" id="PS51724">
    <property type="entry name" value="SPOR"/>
    <property type="match status" value="1"/>
</dbReference>
<organism evidence="3 4">
    <name type="scientific">Inmirania thermothiophila</name>
    <dbReference type="NCBI Taxonomy" id="1750597"/>
    <lineage>
        <taxon>Bacteria</taxon>
        <taxon>Pseudomonadati</taxon>
        <taxon>Pseudomonadota</taxon>
        <taxon>Gammaproteobacteria</taxon>
        <taxon>Chromatiales</taxon>
        <taxon>Ectothiorhodospiraceae</taxon>
        <taxon>Inmirania</taxon>
    </lineage>
</organism>
<accession>A0A3N1Y5M4</accession>
<gene>
    <name evidence="3" type="ORF">EDC57_0010</name>
</gene>
<dbReference type="AlphaFoldDB" id="A0A3N1Y5M4"/>
<feature type="region of interest" description="Disordered" evidence="1">
    <location>
        <begin position="259"/>
        <end position="378"/>
    </location>
</feature>
<dbReference type="Pfam" id="PF05036">
    <property type="entry name" value="SPOR"/>
    <property type="match status" value="1"/>
</dbReference>
<comment type="caution">
    <text evidence="3">The sequence shown here is derived from an EMBL/GenBank/DDBJ whole genome shotgun (WGS) entry which is preliminary data.</text>
</comment>
<dbReference type="PANTHER" id="PTHR35894">
    <property type="entry name" value="GENERAL SECRETION PATHWAY PROTEIN A-RELATED"/>
    <property type="match status" value="1"/>
</dbReference>
<dbReference type="Gene3D" id="3.30.70.1070">
    <property type="entry name" value="Sporulation related repeat"/>
    <property type="match status" value="1"/>
</dbReference>
<feature type="compositionally biased region" description="Pro residues" evidence="1">
    <location>
        <begin position="266"/>
        <end position="283"/>
    </location>
</feature>
<dbReference type="Pfam" id="PF13401">
    <property type="entry name" value="AAA_22"/>
    <property type="match status" value="1"/>
</dbReference>
<feature type="region of interest" description="Disordered" evidence="1">
    <location>
        <begin position="208"/>
        <end position="228"/>
    </location>
</feature>
<proteinExistence type="predicted"/>
<dbReference type="OrthoDB" id="6189127at2"/>
<feature type="domain" description="SPOR" evidence="2">
    <location>
        <begin position="387"/>
        <end position="465"/>
    </location>
</feature>
<dbReference type="InterPro" id="IPR036680">
    <property type="entry name" value="SPOR-like_sf"/>
</dbReference>
<name>A0A3N1Y5M4_9GAMM</name>
<evidence type="ECO:0000256" key="1">
    <source>
        <dbReference type="SAM" id="MobiDB-lite"/>
    </source>
</evidence>
<feature type="compositionally biased region" description="Low complexity" evidence="1">
    <location>
        <begin position="324"/>
        <end position="343"/>
    </location>
</feature>
<dbReference type="GO" id="GO:0042834">
    <property type="term" value="F:peptidoglycan binding"/>
    <property type="evidence" value="ECO:0007669"/>
    <property type="project" value="InterPro"/>
</dbReference>
<evidence type="ECO:0000259" key="2">
    <source>
        <dbReference type="PROSITE" id="PS51724"/>
    </source>
</evidence>
<dbReference type="SUPFAM" id="SSF52540">
    <property type="entry name" value="P-loop containing nucleoside triphosphate hydrolases"/>
    <property type="match status" value="1"/>
</dbReference>